<dbReference type="SUPFAM" id="SSF46785">
    <property type="entry name" value="Winged helix' DNA-binding domain"/>
    <property type="match status" value="1"/>
</dbReference>
<dbReference type="InterPro" id="IPR005119">
    <property type="entry name" value="LysR_subst-bd"/>
</dbReference>
<dbReference type="CDD" id="cd08423">
    <property type="entry name" value="PBP2_LTTR_like_6"/>
    <property type="match status" value="1"/>
</dbReference>
<evidence type="ECO:0000313" key="6">
    <source>
        <dbReference type="EMBL" id="TNM41147.1"/>
    </source>
</evidence>
<dbReference type="AlphaFoldDB" id="A0A5C4VYW9"/>
<proteinExistence type="inferred from homology"/>
<evidence type="ECO:0000256" key="2">
    <source>
        <dbReference type="ARBA" id="ARBA00023015"/>
    </source>
</evidence>
<dbReference type="InterPro" id="IPR036390">
    <property type="entry name" value="WH_DNA-bd_sf"/>
</dbReference>
<dbReference type="Proteomes" id="UP000313231">
    <property type="component" value="Unassembled WGS sequence"/>
</dbReference>
<evidence type="ECO:0000256" key="4">
    <source>
        <dbReference type="ARBA" id="ARBA00023163"/>
    </source>
</evidence>
<evidence type="ECO:0000259" key="5">
    <source>
        <dbReference type="PROSITE" id="PS50931"/>
    </source>
</evidence>
<comment type="caution">
    <text evidence="6">The sequence shown here is derived from an EMBL/GenBank/DDBJ whole genome shotgun (WGS) entry which is preliminary data.</text>
</comment>
<dbReference type="InterPro" id="IPR000847">
    <property type="entry name" value="LysR_HTH_N"/>
</dbReference>
<name>A0A5C4VYW9_9ACTN</name>
<comment type="similarity">
    <text evidence="1">Belongs to the LysR transcriptional regulatory family.</text>
</comment>
<dbReference type="GO" id="GO:0003677">
    <property type="term" value="F:DNA binding"/>
    <property type="evidence" value="ECO:0007669"/>
    <property type="project" value="UniProtKB-KW"/>
</dbReference>
<dbReference type="GO" id="GO:0003700">
    <property type="term" value="F:DNA-binding transcription factor activity"/>
    <property type="evidence" value="ECO:0007669"/>
    <property type="project" value="InterPro"/>
</dbReference>
<evidence type="ECO:0000256" key="1">
    <source>
        <dbReference type="ARBA" id="ARBA00009437"/>
    </source>
</evidence>
<evidence type="ECO:0000313" key="7">
    <source>
        <dbReference type="Proteomes" id="UP000313231"/>
    </source>
</evidence>
<dbReference type="Pfam" id="PF00126">
    <property type="entry name" value="HTH_1"/>
    <property type="match status" value="1"/>
</dbReference>
<dbReference type="PROSITE" id="PS50931">
    <property type="entry name" value="HTH_LYSR"/>
    <property type="match status" value="1"/>
</dbReference>
<organism evidence="6 7">
    <name type="scientific">Nocardioides albidus</name>
    <dbReference type="NCBI Taxonomy" id="1517589"/>
    <lineage>
        <taxon>Bacteria</taxon>
        <taxon>Bacillati</taxon>
        <taxon>Actinomycetota</taxon>
        <taxon>Actinomycetes</taxon>
        <taxon>Propionibacteriales</taxon>
        <taxon>Nocardioidaceae</taxon>
        <taxon>Nocardioides</taxon>
    </lineage>
</organism>
<dbReference type="InterPro" id="IPR036388">
    <property type="entry name" value="WH-like_DNA-bd_sf"/>
</dbReference>
<evidence type="ECO:0000256" key="3">
    <source>
        <dbReference type="ARBA" id="ARBA00023125"/>
    </source>
</evidence>
<dbReference type="OrthoDB" id="4131546at2"/>
<dbReference type="Gene3D" id="3.40.190.10">
    <property type="entry name" value="Periplasmic binding protein-like II"/>
    <property type="match status" value="2"/>
</dbReference>
<dbReference type="Gene3D" id="1.10.10.10">
    <property type="entry name" value="Winged helix-like DNA-binding domain superfamily/Winged helix DNA-binding domain"/>
    <property type="match status" value="1"/>
</dbReference>
<dbReference type="GO" id="GO:0032993">
    <property type="term" value="C:protein-DNA complex"/>
    <property type="evidence" value="ECO:0007669"/>
    <property type="project" value="TreeGrafter"/>
</dbReference>
<dbReference type="SUPFAM" id="SSF53850">
    <property type="entry name" value="Periplasmic binding protein-like II"/>
    <property type="match status" value="1"/>
</dbReference>
<keyword evidence="2" id="KW-0805">Transcription regulation</keyword>
<reference evidence="6 7" key="1">
    <citation type="journal article" date="2016" name="Int. J. Syst. Evol. Microbiol.">
        <title>Nocardioides albidus sp. nov., an actinobacterium isolated from garden soil.</title>
        <authorList>
            <person name="Singh H."/>
            <person name="Du J."/>
            <person name="Trinh H."/>
            <person name="Won K."/>
            <person name="Yang J.E."/>
            <person name="Yin C."/>
            <person name="Kook M."/>
            <person name="Yi T.H."/>
        </authorList>
    </citation>
    <scope>NUCLEOTIDE SEQUENCE [LARGE SCALE GENOMIC DNA]</scope>
    <source>
        <strain evidence="6 7">CCTCC AB 2015297</strain>
    </source>
</reference>
<keyword evidence="7" id="KW-1185">Reference proteome</keyword>
<sequence>MIDLDALAGLRAVATYGSVVAAATATGYTPSAISQQVKRLERQTGVPLLERVGRGVMLTSHGQHLVDAGEQVLADLEQLEATLQARAGVVAGRIRLAAFSTAMRGLVAPIARSLRDAHPALTLTLREAEPWDVVDLVATGQIELGIVHRWGGVPLAVPDHVATTPLRGDVADLVVHRDDPLARRPRVTPHDLLDVDWIATPEGTICRQWLSRMYDGTGRPPRIAHVSGEFESHLAMVRAGLGVALVPRMGRAPLGDDLVAVAVADPEPIRLVDALHRRTIAASPAVQAVLAAFADVDALGQRGLRSSASRAR</sequence>
<keyword evidence="3" id="KW-0238">DNA-binding</keyword>
<dbReference type="RefSeq" id="WP_139622542.1">
    <property type="nucleotide sequence ID" value="NZ_VDMP01000022.1"/>
</dbReference>
<accession>A0A5C4VYW9</accession>
<keyword evidence="4" id="KW-0804">Transcription</keyword>
<protein>
    <submittedName>
        <fullName evidence="6">LysR family transcriptional regulator</fullName>
    </submittedName>
</protein>
<dbReference type="Pfam" id="PF03466">
    <property type="entry name" value="LysR_substrate"/>
    <property type="match status" value="1"/>
</dbReference>
<feature type="domain" description="HTH lysR-type" evidence="5">
    <location>
        <begin position="2"/>
        <end position="59"/>
    </location>
</feature>
<dbReference type="EMBL" id="VDMP01000022">
    <property type="protein sequence ID" value="TNM41147.1"/>
    <property type="molecule type" value="Genomic_DNA"/>
</dbReference>
<dbReference type="PANTHER" id="PTHR30346">
    <property type="entry name" value="TRANSCRIPTIONAL DUAL REGULATOR HCAR-RELATED"/>
    <property type="match status" value="1"/>
</dbReference>
<dbReference type="FunFam" id="1.10.10.10:FF:000001">
    <property type="entry name" value="LysR family transcriptional regulator"/>
    <property type="match status" value="1"/>
</dbReference>
<dbReference type="PANTHER" id="PTHR30346:SF29">
    <property type="entry name" value="LYSR SUBSTRATE-BINDING"/>
    <property type="match status" value="1"/>
</dbReference>
<gene>
    <name evidence="6" type="ORF">FHP29_09055</name>
</gene>